<keyword evidence="1" id="KW-0732">Signal</keyword>
<gene>
    <name evidence="2" type="ORF">P255_00072</name>
</gene>
<evidence type="ECO:0008006" key="4">
    <source>
        <dbReference type="Google" id="ProtNLM"/>
    </source>
</evidence>
<protein>
    <recommendedName>
        <fullName evidence="4">Lipoprotein</fullName>
    </recommendedName>
</protein>
<sequence>MNRWAIAASLVIGTALTGCATTVKPSYVSPTQYQALNCTQLQGEYDRIQRYLEQGVEPEKRTGVGVGVGVGGGWGHGGWGFGPTFSVNLGQSSNTKRSEIAQLLGQQDAIVQAAHFKNCRILTVKK</sequence>
<feature type="signal peptide" evidence="1">
    <location>
        <begin position="1"/>
        <end position="20"/>
    </location>
</feature>
<dbReference type="STRING" id="396323.VH98_05840"/>
<dbReference type="Proteomes" id="UP000018418">
    <property type="component" value="Unassembled WGS sequence"/>
</dbReference>
<evidence type="ECO:0000313" key="3">
    <source>
        <dbReference type="Proteomes" id="UP000018418"/>
    </source>
</evidence>
<dbReference type="EMBL" id="AYEU01000001">
    <property type="protein sequence ID" value="ESK52967.1"/>
    <property type="molecule type" value="Genomic_DNA"/>
</dbReference>
<reference evidence="2 3" key="1">
    <citation type="submission" date="2013-10" db="EMBL/GenBank/DDBJ databases">
        <title>The Genome Sequence of Acinetobacter brisouii CIP 110357.</title>
        <authorList>
            <consortium name="The Broad Institute Genomics Platform"/>
            <consortium name="The Broad Institute Genome Sequencing Center for Infectious Disease"/>
            <person name="Cerqueira G."/>
            <person name="Feldgarden M."/>
            <person name="Courvalin P."/>
            <person name="Grillot-Courvalin C."/>
            <person name="Clermont D."/>
            <person name="Rocha E."/>
            <person name="Yoon E.-J."/>
            <person name="Nemec A."/>
            <person name="Young S.K."/>
            <person name="Zeng Q."/>
            <person name="Gargeya S."/>
            <person name="Fitzgerald M."/>
            <person name="Abouelleil A."/>
            <person name="Alvarado L."/>
            <person name="Berlin A.M."/>
            <person name="Chapman S.B."/>
            <person name="Gainer-Dewar J."/>
            <person name="Goldberg J."/>
            <person name="Gnerre S."/>
            <person name="Griggs A."/>
            <person name="Gujja S."/>
            <person name="Hansen M."/>
            <person name="Howarth C."/>
            <person name="Imamovic A."/>
            <person name="Ireland A."/>
            <person name="Larimer J."/>
            <person name="McCowan C."/>
            <person name="Murphy C."/>
            <person name="Pearson M."/>
            <person name="Poon T.W."/>
            <person name="Priest M."/>
            <person name="Roberts A."/>
            <person name="Saif S."/>
            <person name="Shea T."/>
            <person name="Sykes S."/>
            <person name="Wortman J."/>
            <person name="Nusbaum C."/>
            <person name="Birren B."/>
        </authorList>
    </citation>
    <scope>NUCLEOTIDE SEQUENCE [LARGE SCALE GENOMIC DNA]</scope>
    <source>
        <strain evidence="2 3">CIP 110357</strain>
    </source>
</reference>
<keyword evidence="3" id="KW-1185">Reference proteome</keyword>
<evidence type="ECO:0000256" key="1">
    <source>
        <dbReference type="SAM" id="SignalP"/>
    </source>
</evidence>
<dbReference type="HOGENOM" id="CLU_1933446_0_0_6"/>
<feature type="chain" id="PRO_5004709870" description="Lipoprotein" evidence="1">
    <location>
        <begin position="21"/>
        <end position="126"/>
    </location>
</feature>
<dbReference type="OrthoDB" id="6647798at2"/>
<comment type="caution">
    <text evidence="2">The sequence shown here is derived from an EMBL/GenBank/DDBJ whole genome shotgun (WGS) entry which is preliminary data.</text>
</comment>
<organism evidence="2 3">
    <name type="scientific">Acinetobacter brisouii CIP 110357</name>
    <dbReference type="NCBI Taxonomy" id="1341683"/>
    <lineage>
        <taxon>Bacteria</taxon>
        <taxon>Pseudomonadati</taxon>
        <taxon>Pseudomonadota</taxon>
        <taxon>Gammaproteobacteria</taxon>
        <taxon>Moraxellales</taxon>
        <taxon>Moraxellaceae</taxon>
        <taxon>Acinetobacter</taxon>
    </lineage>
</organism>
<evidence type="ECO:0000313" key="2">
    <source>
        <dbReference type="EMBL" id="ESK52967.1"/>
    </source>
</evidence>
<dbReference type="PATRIC" id="fig|1341683.3.peg.70"/>
<dbReference type="AlphaFoldDB" id="V2USI7"/>
<proteinExistence type="predicted"/>
<dbReference type="RefSeq" id="WP_004898877.1">
    <property type="nucleotide sequence ID" value="NZ_BBTI01000003.1"/>
</dbReference>
<dbReference type="PROSITE" id="PS51257">
    <property type="entry name" value="PROKAR_LIPOPROTEIN"/>
    <property type="match status" value="1"/>
</dbReference>
<accession>V2USI7</accession>
<name>V2USI7_9GAMM</name>